<dbReference type="EMBL" id="CZCS02000009">
    <property type="protein sequence ID" value="VXD12535.1"/>
    <property type="molecule type" value="Genomic_DNA"/>
</dbReference>
<dbReference type="SUPFAM" id="SSF52540">
    <property type="entry name" value="P-loop containing nucleoside triphosphate hydrolases"/>
    <property type="match status" value="1"/>
</dbReference>
<dbReference type="SUPFAM" id="SSF46894">
    <property type="entry name" value="C-terminal effector domain of the bipartite response regulators"/>
    <property type="match status" value="1"/>
</dbReference>
<dbReference type="InterPro" id="IPR036388">
    <property type="entry name" value="WH-like_DNA-bd_sf"/>
</dbReference>
<sequence length="410" mass="46918">MRQKDPSQIFNELPDKRKQVFCLMCEGKTDPEIADAMGITPSTVRKQIENLGNDFNIGTDKDHSDERHSRREGLLEIGQELGLVPSGFYIERPPIETICYQEILKPGSLLRIRASKQMGKTLLMTQIFEEAKKQGYKTANWNLLQLQEDEITNIDKLLRSLYIAVTRSLNLNHSLADLWDETIGSKDNCTYYLEDYILSHLEFPLVLGLDNVDRVFHLETISTDLFGLLRSWYETAKTNELWQQVKFVIAYSTSNYPKLSINNSPFNVGKSIELRGFNTEQVQDLSRRYGIAVDSNTVSRLMNMVDGHPYLVRQMFEQIEANPDLTIAELLETAPTNAGIYTNYLRDISDTLKQSVELAAAFKMVLGADQPVRIDDELAFKLDSLGLVAKEGNHVTPRCNLYRLYFKERL</sequence>
<dbReference type="InterPro" id="IPR016032">
    <property type="entry name" value="Sig_transdc_resp-reg_C-effctor"/>
</dbReference>
<organism evidence="2 3">
    <name type="scientific">Planktothrix paucivesiculata PCC 9631</name>
    <dbReference type="NCBI Taxonomy" id="671071"/>
    <lineage>
        <taxon>Bacteria</taxon>
        <taxon>Bacillati</taxon>
        <taxon>Cyanobacteriota</taxon>
        <taxon>Cyanophyceae</taxon>
        <taxon>Oscillatoriophycideae</taxon>
        <taxon>Oscillatoriales</taxon>
        <taxon>Microcoleaceae</taxon>
        <taxon>Planktothrix</taxon>
    </lineage>
</organism>
<reference evidence="2" key="1">
    <citation type="submission" date="2019-10" db="EMBL/GenBank/DDBJ databases">
        <authorList>
            <consortium name="Genoscope - CEA"/>
            <person name="William W."/>
        </authorList>
    </citation>
    <scope>NUCLEOTIDE SEQUENCE [LARGE SCALE GENOMIC DNA]</scope>
    <source>
        <strain evidence="2">BBR_PRJEB10994</strain>
    </source>
</reference>
<dbReference type="InterPro" id="IPR013249">
    <property type="entry name" value="RNA_pol_sigma70_r4_t2"/>
</dbReference>
<dbReference type="Pfam" id="PF14516">
    <property type="entry name" value="AAA_35"/>
    <property type="match status" value="1"/>
</dbReference>
<dbReference type="GO" id="GO:0016987">
    <property type="term" value="F:sigma factor activity"/>
    <property type="evidence" value="ECO:0007669"/>
    <property type="project" value="InterPro"/>
</dbReference>
<evidence type="ECO:0000313" key="2">
    <source>
        <dbReference type="EMBL" id="VXD12535.1"/>
    </source>
</evidence>
<dbReference type="GO" id="GO:0006352">
    <property type="term" value="P:DNA-templated transcription initiation"/>
    <property type="evidence" value="ECO:0007669"/>
    <property type="project" value="InterPro"/>
</dbReference>
<dbReference type="Gene3D" id="1.10.10.10">
    <property type="entry name" value="Winged helix-like DNA-binding domain superfamily/Winged helix DNA-binding domain"/>
    <property type="match status" value="1"/>
</dbReference>
<evidence type="ECO:0000313" key="3">
    <source>
        <dbReference type="Proteomes" id="UP000182190"/>
    </source>
</evidence>
<dbReference type="InterPro" id="IPR027417">
    <property type="entry name" value="P-loop_NTPase"/>
</dbReference>
<dbReference type="OrthoDB" id="502668at2"/>
<proteinExistence type="predicted"/>
<dbReference type="AlphaFoldDB" id="A0A7Z9BG41"/>
<gene>
    <name evidence="2" type="ORF">PL9631_1060089</name>
</gene>
<dbReference type="Pfam" id="PF08281">
    <property type="entry name" value="Sigma70_r4_2"/>
    <property type="match status" value="1"/>
</dbReference>
<comment type="caution">
    <text evidence="2">The sequence shown here is derived from an EMBL/GenBank/DDBJ whole genome shotgun (WGS) entry which is preliminary data.</text>
</comment>
<evidence type="ECO:0000259" key="1">
    <source>
        <dbReference type="Pfam" id="PF08281"/>
    </source>
</evidence>
<dbReference type="Proteomes" id="UP000182190">
    <property type="component" value="Unassembled WGS sequence"/>
</dbReference>
<accession>A0A7Z9BG41</accession>
<dbReference type="RefSeq" id="WP_083623810.1">
    <property type="nucleotide sequence ID" value="NZ_LR735026.1"/>
</dbReference>
<feature type="domain" description="RNA polymerase sigma factor 70 region 4 type 2" evidence="1">
    <location>
        <begin position="9"/>
        <end position="48"/>
    </location>
</feature>
<dbReference type="GO" id="GO:0003677">
    <property type="term" value="F:DNA binding"/>
    <property type="evidence" value="ECO:0007669"/>
    <property type="project" value="InterPro"/>
</dbReference>
<name>A0A7Z9BG41_9CYAN</name>
<keyword evidence="3" id="KW-1185">Reference proteome</keyword>
<protein>
    <recommendedName>
        <fullName evidence="1">RNA polymerase sigma factor 70 region 4 type 2 domain-containing protein</fullName>
    </recommendedName>
</protein>